<accession>R7QMG5</accession>
<dbReference type="EMBL" id="HG001979">
    <property type="protein sequence ID" value="CDF38953.1"/>
    <property type="molecule type" value="Genomic_DNA"/>
</dbReference>
<dbReference type="Gramene" id="CDF38953">
    <property type="protein sequence ID" value="CDF38953"/>
    <property type="gene ID" value="CHC_T00001308001"/>
</dbReference>
<organism evidence="2 3">
    <name type="scientific">Chondrus crispus</name>
    <name type="common">Carrageen Irish moss</name>
    <name type="synonym">Polymorpha crispa</name>
    <dbReference type="NCBI Taxonomy" id="2769"/>
    <lineage>
        <taxon>Eukaryota</taxon>
        <taxon>Rhodophyta</taxon>
        <taxon>Florideophyceae</taxon>
        <taxon>Rhodymeniophycidae</taxon>
        <taxon>Gigartinales</taxon>
        <taxon>Gigartinaceae</taxon>
        <taxon>Chondrus</taxon>
    </lineage>
</organism>
<feature type="compositionally biased region" description="Low complexity" evidence="1">
    <location>
        <begin position="35"/>
        <end position="53"/>
    </location>
</feature>
<dbReference type="RefSeq" id="XP_005718858.1">
    <property type="nucleotide sequence ID" value="XM_005718801.1"/>
</dbReference>
<evidence type="ECO:0000313" key="2">
    <source>
        <dbReference type="EMBL" id="CDF38953.1"/>
    </source>
</evidence>
<dbReference type="PhylomeDB" id="R7QMG5"/>
<dbReference type="AlphaFoldDB" id="R7QMG5"/>
<proteinExistence type="predicted"/>
<reference evidence="3" key="1">
    <citation type="journal article" date="2013" name="Proc. Natl. Acad. Sci. U.S.A.">
        <title>Genome structure and metabolic features in the red seaweed Chondrus crispus shed light on evolution of the Archaeplastida.</title>
        <authorList>
            <person name="Collen J."/>
            <person name="Porcel B."/>
            <person name="Carre W."/>
            <person name="Ball S.G."/>
            <person name="Chaparro C."/>
            <person name="Tonon T."/>
            <person name="Barbeyron T."/>
            <person name="Michel G."/>
            <person name="Noel B."/>
            <person name="Valentin K."/>
            <person name="Elias M."/>
            <person name="Artiguenave F."/>
            <person name="Arun A."/>
            <person name="Aury J.M."/>
            <person name="Barbosa-Neto J.F."/>
            <person name="Bothwell J.H."/>
            <person name="Bouget F.Y."/>
            <person name="Brillet L."/>
            <person name="Cabello-Hurtado F."/>
            <person name="Capella-Gutierrez S."/>
            <person name="Charrier B."/>
            <person name="Cladiere L."/>
            <person name="Cock J.M."/>
            <person name="Coelho S.M."/>
            <person name="Colleoni C."/>
            <person name="Czjzek M."/>
            <person name="Da Silva C."/>
            <person name="Delage L."/>
            <person name="Denoeud F."/>
            <person name="Deschamps P."/>
            <person name="Dittami S.M."/>
            <person name="Gabaldon T."/>
            <person name="Gachon C.M."/>
            <person name="Groisillier A."/>
            <person name="Herve C."/>
            <person name="Jabbari K."/>
            <person name="Katinka M."/>
            <person name="Kloareg B."/>
            <person name="Kowalczyk N."/>
            <person name="Labadie K."/>
            <person name="Leblanc C."/>
            <person name="Lopez P.J."/>
            <person name="McLachlan D.H."/>
            <person name="Meslet-Cladiere L."/>
            <person name="Moustafa A."/>
            <person name="Nehr Z."/>
            <person name="Nyvall Collen P."/>
            <person name="Panaud O."/>
            <person name="Partensky F."/>
            <person name="Poulain J."/>
            <person name="Rensing S.A."/>
            <person name="Rousvoal S."/>
            <person name="Samson G."/>
            <person name="Symeonidi A."/>
            <person name="Weissenbach J."/>
            <person name="Zambounis A."/>
            <person name="Wincker P."/>
            <person name="Boyen C."/>
        </authorList>
    </citation>
    <scope>NUCLEOTIDE SEQUENCE [LARGE SCALE GENOMIC DNA]</scope>
    <source>
        <strain evidence="3">cv. Stackhouse</strain>
    </source>
</reference>
<keyword evidence="3" id="KW-1185">Reference proteome</keyword>
<dbReference type="KEGG" id="ccp:CHC_T00001308001"/>
<protein>
    <submittedName>
        <fullName evidence="2">Uncharacterized protein</fullName>
    </submittedName>
</protein>
<dbReference type="GeneID" id="17326576"/>
<evidence type="ECO:0000313" key="3">
    <source>
        <dbReference type="Proteomes" id="UP000012073"/>
    </source>
</evidence>
<dbReference type="Proteomes" id="UP000012073">
    <property type="component" value="Unassembled WGS sequence"/>
</dbReference>
<gene>
    <name evidence="2" type="ORF">CHC_T00001308001</name>
</gene>
<sequence>MSRTRRGTPRLTSRACATRPSGRRKASPRTNGQDGTSTLCGGRSGCSRRTSCSATKSSLTANKMKPTRRPLLARGSADNAHVRHAAAPAAGLRLDLLHTRRTTRNVMSLIIDLIHQLRRPLRPALEHGDHIGDPPRRQHIPPDGAENLDAALPVIHPSPDQARVHDVQHDVLDLSHGHGLHGQACHEVRVLQVVVAVRQGHEREYDVMDTLVNSMMICLVQF</sequence>
<evidence type="ECO:0000256" key="1">
    <source>
        <dbReference type="SAM" id="MobiDB-lite"/>
    </source>
</evidence>
<name>R7QMG5_CHOCR</name>
<feature type="region of interest" description="Disordered" evidence="1">
    <location>
        <begin position="1"/>
        <end position="66"/>
    </location>
</feature>